<dbReference type="OrthoDB" id="8295088at2759"/>
<feature type="chain" id="PRO_5035286775" evidence="1">
    <location>
        <begin position="22"/>
        <end position="208"/>
    </location>
</feature>
<keyword evidence="1" id="KW-0732">Signal</keyword>
<feature type="signal peptide" evidence="1">
    <location>
        <begin position="1"/>
        <end position="21"/>
    </location>
</feature>
<gene>
    <name evidence="2" type="ORF">AFUS01_LOCUS18285</name>
</gene>
<organism evidence="2 3">
    <name type="scientific">Allacma fusca</name>
    <dbReference type="NCBI Taxonomy" id="39272"/>
    <lineage>
        <taxon>Eukaryota</taxon>
        <taxon>Metazoa</taxon>
        <taxon>Ecdysozoa</taxon>
        <taxon>Arthropoda</taxon>
        <taxon>Hexapoda</taxon>
        <taxon>Collembola</taxon>
        <taxon>Symphypleona</taxon>
        <taxon>Sminthuridae</taxon>
        <taxon>Allacma</taxon>
    </lineage>
</organism>
<dbReference type="EMBL" id="CAJVCH010180942">
    <property type="protein sequence ID" value="CAG7729584.1"/>
    <property type="molecule type" value="Genomic_DNA"/>
</dbReference>
<dbReference type="Proteomes" id="UP000708208">
    <property type="component" value="Unassembled WGS sequence"/>
</dbReference>
<evidence type="ECO:0000313" key="2">
    <source>
        <dbReference type="EMBL" id="CAG7729584.1"/>
    </source>
</evidence>
<dbReference type="AlphaFoldDB" id="A0A8J2K1T3"/>
<sequence>MATKFFVTEFILLIATVELICISVCQEPADTVEVVIPVTTSVMPLVTDCQALKEQLDGKALELDGLLKRLEGLEGVSSLLQSNQLDIIKNVTSLSDMLDAAVFSVSGLNVSEAALTQELTSATSMLMRMNSSMTSMESKHAKLDSHVGSMSGTFGKMNASMRRLANTNQIWRSNFRIVNTTFRNIRKKVNFPVPAFNLGNARDDEIMF</sequence>
<name>A0A8J2K1T3_9HEXA</name>
<accession>A0A8J2K1T3</accession>
<protein>
    <submittedName>
        <fullName evidence="2">Uncharacterized protein</fullName>
    </submittedName>
</protein>
<reference evidence="2" key="1">
    <citation type="submission" date="2021-06" db="EMBL/GenBank/DDBJ databases">
        <authorList>
            <person name="Hodson N. C."/>
            <person name="Mongue J. A."/>
            <person name="Jaron S. K."/>
        </authorList>
    </citation>
    <scope>NUCLEOTIDE SEQUENCE</scope>
</reference>
<keyword evidence="3" id="KW-1185">Reference proteome</keyword>
<proteinExistence type="predicted"/>
<evidence type="ECO:0000256" key="1">
    <source>
        <dbReference type="SAM" id="SignalP"/>
    </source>
</evidence>
<evidence type="ECO:0000313" key="3">
    <source>
        <dbReference type="Proteomes" id="UP000708208"/>
    </source>
</evidence>
<comment type="caution">
    <text evidence="2">The sequence shown here is derived from an EMBL/GenBank/DDBJ whole genome shotgun (WGS) entry which is preliminary data.</text>
</comment>